<protein>
    <submittedName>
        <fullName evidence="9">Arabinan endo-1,5-alpha-L-arabinosidase</fullName>
    </submittedName>
</protein>
<dbReference type="eggNOG" id="COG3507">
    <property type="taxonomic scope" value="Bacteria"/>
</dbReference>
<feature type="site" description="Important for catalytic activity, responsible for pKa modulation of the active site Glu and correct orientation of both the proton donor and substrate" evidence="8">
    <location>
        <position position="178"/>
    </location>
</feature>
<dbReference type="PANTHER" id="PTHR43301:SF3">
    <property type="entry name" value="ARABINAN ENDO-1,5-ALPHA-L-ARABINOSIDASE A-RELATED"/>
    <property type="match status" value="1"/>
</dbReference>
<dbReference type="EMBL" id="FNZI01000002">
    <property type="protein sequence ID" value="SEJ10806.1"/>
    <property type="molecule type" value="Genomic_DNA"/>
</dbReference>
<evidence type="ECO:0000313" key="9">
    <source>
        <dbReference type="EMBL" id="SEJ10806.1"/>
    </source>
</evidence>
<name>A0A1H6W4U7_9MICO</name>
<reference evidence="10" key="1">
    <citation type="submission" date="2016-10" db="EMBL/GenBank/DDBJ databases">
        <authorList>
            <person name="Varghese N."/>
        </authorList>
    </citation>
    <scope>NUCLEOTIDE SEQUENCE [LARGE SCALE GENOMIC DNA]</scope>
    <source>
        <strain evidence="10">DSM 24868</strain>
    </source>
</reference>
<sequence length="349" mass="37501">MSKRPVIIGAVAAGAVAALGAGLVIWSPWASDEPGAKALELSGDLDTHDPALVVGTEEHDWYVFSTGDIAKAAGSPSIRRSTDGLEWEYVGGVWDAQSRPMWVYEMIPGIEHIWAPDVFEHDGTWYLYYSASTFGSNLSAIGLMTSPTLDPDDPDYGWTDEGLVVSSDPATDNYNAIDPSIVEDADGTPWMAFGSYWGGIQLIELEWPSGKPVDGAEPTTIASRTAGGTNAIEGASIEHIDGYYYLFVSRDTCCAGVDSTYSIAAGRATEITGPYVDSWGNTMGYDGGDEILSTDGTMIGPGGESYDSGYLAYHYYDEDLAGQFQLAIRELDWTEDGWPIARTADELAD</sequence>
<evidence type="ECO:0000256" key="4">
    <source>
        <dbReference type="ARBA" id="ARBA00023295"/>
    </source>
</evidence>
<evidence type="ECO:0000313" key="10">
    <source>
        <dbReference type="Proteomes" id="UP000183315"/>
    </source>
</evidence>
<dbReference type="GO" id="GO:0046558">
    <property type="term" value="F:arabinan endo-1,5-alpha-L-arabinosidase activity"/>
    <property type="evidence" value="ECO:0007669"/>
    <property type="project" value="InterPro"/>
</dbReference>
<feature type="binding site" evidence="7">
    <location>
        <position position="49"/>
    </location>
    <ligand>
        <name>substrate</name>
    </ligand>
</feature>
<dbReference type="PIRSF" id="PIRSF026534">
    <property type="entry name" value="Endo_alpha-L-arabinosidase"/>
    <property type="match status" value="1"/>
</dbReference>
<dbReference type="AlphaFoldDB" id="A0A1H6W4U7"/>
<dbReference type="SUPFAM" id="SSF75005">
    <property type="entry name" value="Arabinanase/levansucrase/invertase"/>
    <property type="match status" value="1"/>
</dbReference>
<gene>
    <name evidence="9" type="ORF">SAMN05421637_0800</name>
</gene>
<dbReference type="STRING" id="1043493.SAMN05421637_0800"/>
<dbReference type="Pfam" id="PF04616">
    <property type="entry name" value="Glyco_hydro_43"/>
    <property type="match status" value="1"/>
</dbReference>
<keyword evidence="10" id="KW-1185">Reference proteome</keyword>
<dbReference type="UniPathway" id="UPA00667"/>
<accession>A0A1H6W4U7</accession>
<evidence type="ECO:0000256" key="3">
    <source>
        <dbReference type="ARBA" id="ARBA00022801"/>
    </source>
</evidence>
<dbReference type="InterPro" id="IPR016840">
    <property type="entry name" value="Glyco_hydro_43_endo_a_Ara-ase"/>
</dbReference>
<dbReference type="GO" id="GO:0031222">
    <property type="term" value="P:arabinan catabolic process"/>
    <property type="evidence" value="ECO:0007669"/>
    <property type="project" value="UniProtKB-UniPathway"/>
</dbReference>
<evidence type="ECO:0000256" key="1">
    <source>
        <dbReference type="ARBA" id="ARBA00004834"/>
    </source>
</evidence>
<keyword evidence="4 5" id="KW-0326">Glycosidase</keyword>
<dbReference type="PANTHER" id="PTHR43301">
    <property type="entry name" value="ARABINAN ENDO-1,5-ALPHA-L-ARABINOSIDASE"/>
    <property type="match status" value="1"/>
</dbReference>
<proteinExistence type="inferred from homology"/>
<comment type="similarity">
    <text evidence="2 5">Belongs to the glycosyl hydrolase 43 family.</text>
</comment>
<evidence type="ECO:0000256" key="2">
    <source>
        <dbReference type="ARBA" id="ARBA00009865"/>
    </source>
</evidence>
<dbReference type="Gene3D" id="2.115.10.20">
    <property type="entry name" value="Glycosyl hydrolase domain, family 43"/>
    <property type="match status" value="1"/>
</dbReference>
<evidence type="ECO:0000256" key="6">
    <source>
        <dbReference type="PIRSR" id="PIRSR026534-1"/>
    </source>
</evidence>
<feature type="active site" description="Proton acceptor" evidence="6">
    <location>
        <position position="49"/>
    </location>
</feature>
<feature type="binding site" evidence="7">
    <location>
        <position position="135"/>
    </location>
    <ligand>
        <name>substrate</name>
    </ligand>
</feature>
<evidence type="ECO:0000256" key="7">
    <source>
        <dbReference type="PIRSR" id="PIRSR026534-2"/>
    </source>
</evidence>
<dbReference type="InterPro" id="IPR050727">
    <property type="entry name" value="GH43_arabinanases"/>
</dbReference>
<feature type="binding site" evidence="7">
    <location>
        <begin position="195"/>
        <end position="197"/>
    </location>
    <ligand>
        <name>substrate</name>
    </ligand>
</feature>
<dbReference type="InterPro" id="IPR006710">
    <property type="entry name" value="Glyco_hydro_43"/>
</dbReference>
<evidence type="ECO:0000256" key="5">
    <source>
        <dbReference type="PIRNR" id="PIRNR026534"/>
    </source>
</evidence>
<comment type="pathway">
    <text evidence="1 5">Glycan metabolism; L-arabinan degradation.</text>
</comment>
<feature type="binding site" evidence="7">
    <location>
        <begin position="175"/>
        <end position="178"/>
    </location>
    <ligand>
        <name>substrate</name>
    </ligand>
</feature>
<dbReference type="Proteomes" id="UP000183315">
    <property type="component" value="Unassembled WGS sequence"/>
</dbReference>
<evidence type="ECO:0000256" key="8">
    <source>
        <dbReference type="PIRSR" id="PIRSR606710-2"/>
    </source>
</evidence>
<feature type="active site" description="Proton donor" evidence="6">
    <location>
        <position position="233"/>
    </location>
</feature>
<dbReference type="OrthoDB" id="9801455at2"/>
<keyword evidence="3 5" id="KW-0378">Hydrolase</keyword>
<organism evidence="9 10">
    <name type="scientific">Demequina mangrovi</name>
    <dbReference type="NCBI Taxonomy" id="1043493"/>
    <lineage>
        <taxon>Bacteria</taxon>
        <taxon>Bacillati</taxon>
        <taxon>Actinomycetota</taxon>
        <taxon>Actinomycetes</taxon>
        <taxon>Micrococcales</taxon>
        <taxon>Demequinaceae</taxon>
        <taxon>Demequina</taxon>
    </lineage>
</organism>
<dbReference type="CDD" id="cd08998">
    <property type="entry name" value="GH43_Arb43a-like"/>
    <property type="match status" value="1"/>
</dbReference>
<dbReference type="InterPro" id="IPR023296">
    <property type="entry name" value="Glyco_hydro_beta-prop_sf"/>
</dbReference>
<dbReference type="RefSeq" id="WP_042213509.1">
    <property type="nucleotide sequence ID" value="NZ_BBLU01000003.1"/>
</dbReference>